<name>A0A7D4BAE7_9BACT</name>
<evidence type="ECO:0000313" key="9">
    <source>
        <dbReference type="Proteomes" id="UP000500961"/>
    </source>
</evidence>
<dbReference type="InterPro" id="IPR018234">
    <property type="entry name" value="GTP_CycHdrlase_I_CS"/>
</dbReference>
<organism evidence="8 9">
    <name type="scientific">Tenuifilum thalassicum</name>
    <dbReference type="NCBI Taxonomy" id="2590900"/>
    <lineage>
        <taxon>Bacteria</taxon>
        <taxon>Pseudomonadati</taxon>
        <taxon>Bacteroidota</taxon>
        <taxon>Bacteroidia</taxon>
        <taxon>Bacteroidales</taxon>
        <taxon>Tenuifilaceae</taxon>
        <taxon>Tenuifilum</taxon>
    </lineage>
</organism>
<dbReference type="FunFam" id="3.30.1130.10:FF:000001">
    <property type="entry name" value="GTP cyclohydrolase 1"/>
    <property type="match status" value="1"/>
</dbReference>
<dbReference type="PANTHER" id="PTHR11109">
    <property type="entry name" value="GTP CYCLOHYDROLASE I"/>
    <property type="match status" value="1"/>
</dbReference>
<dbReference type="GO" id="GO:0008270">
    <property type="term" value="F:zinc ion binding"/>
    <property type="evidence" value="ECO:0007669"/>
    <property type="project" value="UniProtKB-UniRule"/>
</dbReference>
<sequence length="212" mass="24319">MEVINHNASLNDDEGYIRIDKWNPETTEKLAYHYKEILKLIGEDVDREGLLQTPTRVAKAIQFLTHGYNIDPHAMVRSAKFHEEYKQMVLVKDIELYSLCEHHMIPFYGKAHVAYIPNGYITGLSKVARVVEAYARRLQVQERLTVQIRDCLQETLNPLGVAVVIEAAHMCMQMRGVQKQNSVTTTSAFTGAFLTHNETREEFIHLIGVKLH</sequence>
<dbReference type="Proteomes" id="UP000500961">
    <property type="component" value="Chromosome"/>
</dbReference>
<evidence type="ECO:0000256" key="2">
    <source>
        <dbReference type="ARBA" id="ARBA00005080"/>
    </source>
</evidence>
<dbReference type="Gene3D" id="3.30.1130.10">
    <property type="match status" value="1"/>
</dbReference>
<dbReference type="UniPathway" id="UPA00848">
    <property type="reaction ID" value="UER00151"/>
</dbReference>
<feature type="binding site" evidence="6">
    <location>
        <position position="100"/>
    </location>
    <ligand>
        <name>Zn(2+)</name>
        <dbReference type="ChEBI" id="CHEBI:29105"/>
    </ligand>
</feature>
<dbReference type="NCBIfam" id="NF006825">
    <property type="entry name" value="PRK09347.1-2"/>
    <property type="match status" value="1"/>
</dbReference>
<dbReference type="SUPFAM" id="SSF55620">
    <property type="entry name" value="Tetrahydrobiopterin biosynthesis enzymes-like"/>
    <property type="match status" value="1"/>
</dbReference>
<evidence type="ECO:0000256" key="4">
    <source>
        <dbReference type="ARBA" id="ARBA00022563"/>
    </source>
</evidence>
<dbReference type="PROSITE" id="PS00859">
    <property type="entry name" value="GTP_CYCLOHYDROL_1_1"/>
    <property type="match status" value="1"/>
</dbReference>
<gene>
    <name evidence="6 8" type="primary">folE</name>
    <name evidence="8" type="ORF">FHG85_03560</name>
</gene>
<feature type="binding site" evidence="6">
    <location>
        <position position="103"/>
    </location>
    <ligand>
        <name>Zn(2+)</name>
        <dbReference type="ChEBI" id="CHEBI:29105"/>
    </ligand>
</feature>
<dbReference type="GO" id="GO:0005525">
    <property type="term" value="F:GTP binding"/>
    <property type="evidence" value="ECO:0007669"/>
    <property type="project" value="UniProtKB-KW"/>
</dbReference>
<dbReference type="InterPro" id="IPR020602">
    <property type="entry name" value="GTP_CycHdrlase_I_dom"/>
</dbReference>
<evidence type="ECO:0000259" key="7">
    <source>
        <dbReference type="Pfam" id="PF01227"/>
    </source>
</evidence>
<dbReference type="GO" id="GO:0006729">
    <property type="term" value="P:tetrahydrobiopterin biosynthetic process"/>
    <property type="evidence" value="ECO:0007669"/>
    <property type="project" value="TreeGrafter"/>
</dbReference>
<dbReference type="InterPro" id="IPR043134">
    <property type="entry name" value="GTP-CH-I_N"/>
</dbReference>
<dbReference type="AlphaFoldDB" id="A0A7D4BAE7"/>
<evidence type="ECO:0000313" key="8">
    <source>
        <dbReference type="EMBL" id="QKG79380.1"/>
    </source>
</evidence>
<dbReference type="GO" id="GO:0006730">
    <property type="term" value="P:one-carbon metabolic process"/>
    <property type="evidence" value="ECO:0007669"/>
    <property type="project" value="UniProtKB-UniRule"/>
</dbReference>
<dbReference type="GO" id="GO:0003934">
    <property type="term" value="F:GTP cyclohydrolase I activity"/>
    <property type="evidence" value="ECO:0007669"/>
    <property type="project" value="UniProtKB-UniRule"/>
</dbReference>
<keyword evidence="5 6" id="KW-0378">Hydrolase</keyword>
<feature type="binding site" evidence="6">
    <location>
        <position position="171"/>
    </location>
    <ligand>
        <name>Zn(2+)</name>
        <dbReference type="ChEBI" id="CHEBI:29105"/>
    </ligand>
</feature>
<dbReference type="NCBIfam" id="TIGR00063">
    <property type="entry name" value="folE"/>
    <property type="match status" value="1"/>
</dbReference>
<protein>
    <recommendedName>
        <fullName evidence="6">GTP cyclohydrolase 1</fullName>
        <ecNumber evidence="6">3.5.4.16</ecNumber>
    </recommendedName>
    <alternativeName>
        <fullName evidence="6">GTP cyclohydrolase I</fullName>
        <shortName evidence="6">GTP-CH-I</shortName>
    </alternativeName>
</protein>
<keyword evidence="9" id="KW-1185">Reference proteome</keyword>
<dbReference type="PROSITE" id="PS00860">
    <property type="entry name" value="GTP_CYCLOHYDROL_1_2"/>
    <property type="match status" value="1"/>
</dbReference>
<proteinExistence type="inferred from homology"/>
<keyword evidence="4 6" id="KW-0554">One-carbon metabolism</keyword>
<dbReference type="GO" id="GO:0005737">
    <property type="term" value="C:cytoplasm"/>
    <property type="evidence" value="ECO:0007669"/>
    <property type="project" value="TreeGrafter"/>
</dbReference>
<dbReference type="Gene3D" id="1.10.286.10">
    <property type="match status" value="1"/>
</dbReference>
<dbReference type="EC" id="3.5.4.16" evidence="6"/>
<reference evidence="8 9" key="1">
    <citation type="submission" date="2019-07" db="EMBL/GenBank/DDBJ databases">
        <title>Thalassofilum flectens gen. nov., sp. nov., a novel moderate thermophilic anaerobe from a shallow sea hot spring in Kunashir Island (Russia), representing a new family in the order Bacteroidales, and proposal of Thalassofilacea fam. nov.</title>
        <authorList>
            <person name="Kochetkova T.V."/>
            <person name="Podosokorskaya O.A."/>
            <person name="Novikov A."/>
            <person name="Elcheninov A.G."/>
            <person name="Toshchakov S.V."/>
            <person name="Kublanov I.V."/>
        </authorList>
    </citation>
    <scope>NUCLEOTIDE SEQUENCE [LARGE SCALE GENOMIC DNA]</scope>
    <source>
        <strain evidence="8 9">38-H</strain>
    </source>
</reference>
<comment type="catalytic activity">
    <reaction evidence="1 6">
        <text>GTP + H2O = 7,8-dihydroneopterin 3'-triphosphate + formate + H(+)</text>
        <dbReference type="Rhea" id="RHEA:17473"/>
        <dbReference type="ChEBI" id="CHEBI:15377"/>
        <dbReference type="ChEBI" id="CHEBI:15378"/>
        <dbReference type="ChEBI" id="CHEBI:15740"/>
        <dbReference type="ChEBI" id="CHEBI:37565"/>
        <dbReference type="ChEBI" id="CHEBI:58462"/>
        <dbReference type="EC" id="3.5.4.16"/>
    </reaction>
</comment>
<keyword evidence="6" id="KW-0547">Nucleotide-binding</keyword>
<dbReference type="PANTHER" id="PTHR11109:SF7">
    <property type="entry name" value="GTP CYCLOHYDROLASE 1"/>
    <property type="match status" value="1"/>
</dbReference>
<dbReference type="GO" id="GO:0046654">
    <property type="term" value="P:tetrahydrofolate biosynthetic process"/>
    <property type="evidence" value="ECO:0007669"/>
    <property type="project" value="UniProtKB-UniRule"/>
</dbReference>
<feature type="domain" description="GTP cyclohydrolase I" evidence="7">
    <location>
        <begin position="33"/>
        <end position="207"/>
    </location>
</feature>
<dbReference type="KEGG" id="ttz:FHG85_03560"/>
<dbReference type="InterPro" id="IPR001474">
    <property type="entry name" value="GTP_CycHdrlase_I"/>
</dbReference>
<comment type="pathway">
    <text evidence="2 6">Cofactor biosynthesis; 7,8-dihydroneopterin triphosphate biosynthesis; 7,8-dihydroneopterin triphosphate from GTP: step 1/1.</text>
</comment>
<dbReference type="EMBL" id="CP041345">
    <property type="protein sequence ID" value="QKG79380.1"/>
    <property type="molecule type" value="Genomic_DNA"/>
</dbReference>
<keyword evidence="6" id="KW-0342">GTP-binding</keyword>
<keyword evidence="6" id="KW-0862">Zinc</keyword>
<dbReference type="HAMAP" id="MF_00223">
    <property type="entry name" value="FolE"/>
    <property type="match status" value="1"/>
</dbReference>
<evidence type="ECO:0000256" key="3">
    <source>
        <dbReference type="ARBA" id="ARBA00008085"/>
    </source>
</evidence>
<accession>A0A7D4BAE7</accession>
<keyword evidence="6" id="KW-0479">Metal-binding</keyword>
<dbReference type="InterPro" id="IPR043133">
    <property type="entry name" value="GTP-CH-I_C/QueF"/>
</dbReference>
<comment type="subunit">
    <text evidence="6">Homopolymer.</text>
</comment>
<dbReference type="Pfam" id="PF01227">
    <property type="entry name" value="GTP_cyclohydroI"/>
    <property type="match status" value="1"/>
</dbReference>
<dbReference type="RefSeq" id="WP_173073066.1">
    <property type="nucleotide sequence ID" value="NZ_CP041345.1"/>
</dbReference>
<comment type="similarity">
    <text evidence="3 6">Belongs to the GTP cyclohydrolase I family.</text>
</comment>
<evidence type="ECO:0000256" key="6">
    <source>
        <dbReference type="HAMAP-Rule" id="MF_00223"/>
    </source>
</evidence>
<evidence type="ECO:0000256" key="5">
    <source>
        <dbReference type="ARBA" id="ARBA00022801"/>
    </source>
</evidence>
<evidence type="ECO:0000256" key="1">
    <source>
        <dbReference type="ARBA" id="ARBA00001052"/>
    </source>
</evidence>
<dbReference type="NCBIfam" id="NF006826">
    <property type="entry name" value="PRK09347.1-3"/>
    <property type="match status" value="1"/>
</dbReference>